<feature type="compositionally biased region" description="Low complexity" evidence="2">
    <location>
        <begin position="159"/>
        <end position="170"/>
    </location>
</feature>
<reference evidence="3" key="1">
    <citation type="submission" date="2021-01" db="EMBL/GenBank/DDBJ databases">
        <authorList>
            <person name="Corre E."/>
            <person name="Pelletier E."/>
            <person name="Niang G."/>
            <person name="Scheremetjew M."/>
            <person name="Finn R."/>
            <person name="Kale V."/>
            <person name="Holt S."/>
            <person name="Cochrane G."/>
            <person name="Meng A."/>
            <person name="Brown T."/>
            <person name="Cohen L."/>
        </authorList>
    </citation>
    <scope>NUCLEOTIDE SEQUENCE</scope>
    <source>
        <strain evidence="3">CCMP1243</strain>
    </source>
</reference>
<protein>
    <submittedName>
        <fullName evidence="3">Uncharacterized protein</fullName>
    </submittedName>
</protein>
<keyword evidence="1" id="KW-0175">Coiled coil</keyword>
<feature type="region of interest" description="Disordered" evidence="2">
    <location>
        <begin position="212"/>
        <end position="239"/>
    </location>
</feature>
<evidence type="ECO:0000313" key="3">
    <source>
        <dbReference type="EMBL" id="CAD9680320.1"/>
    </source>
</evidence>
<evidence type="ECO:0000256" key="2">
    <source>
        <dbReference type="SAM" id="MobiDB-lite"/>
    </source>
</evidence>
<feature type="coiled-coil region" evidence="1">
    <location>
        <begin position="50"/>
        <end position="134"/>
    </location>
</feature>
<evidence type="ECO:0000256" key="1">
    <source>
        <dbReference type="SAM" id="Coils"/>
    </source>
</evidence>
<sequence>MDKSRDEVAQLETEVTRLGKLVEAKTAQLDHITDRFISAEHDKKMLMEQNKLLIEEKQNLVSAKEAVEREQANLQQANAQLQEEASSLRDEVGQAHMQLAAAREAAEKFMRKKVSEFQAKVAELTRALEQSYQQSTKAASVESQTHTDLTVPCQVPRDASSASVAPPQAAEHSSDRPNPAPPSPSSGSGPAADMSLILAAAAASGIPRRTKLDAILEEEGEEEEGEAAAVVEDEESAAA</sequence>
<name>A0A7S2WCQ0_9STRA</name>
<dbReference type="EMBL" id="HBHJ01012042">
    <property type="protein sequence ID" value="CAD9680320.1"/>
    <property type="molecule type" value="Transcribed_RNA"/>
</dbReference>
<proteinExistence type="predicted"/>
<organism evidence="3">
    <name type="scientific">Rhizochromulina marina</name>
    <dbReference type="NCBI Taxonomy" id="1034831"/>
    <lineage>
        <taxon>Eukaryota</taxon>
        <taxon>Sar</taxon>
        <taxon>Stramenopiles</taxon>
        <taxon>Ochrophyta</taxon>
        <taxon>Dictyochophyceae</taxon>
        <taxon>Rhizochromulinales</taxon>
        <taxon>Rhizochromulina</taxon>
    </lineage>
</organism>
<gene>
    <name evidence="3" type="ORF">RMAR1173_LOCUS7864</name>
</gene>
<feature type="compositionally biased region" description="Low complexity" evidence="2">
    <location>
        <begin position="185"/>
        <end position="194"/>
    </location>
</feature>
<feature type="region of interest" description="Disordered" evidence="2">
    <location>
        <begin position="157"/>
        <end position="194"/>
    </location>
</feature>
<accession>A0A7S2WCQ0</accession>
<feature type="compositionally biased region" description="Acidic residues" evidence="2">
    <location>
        <begin position="215"/>
        <end position="239"/>
    </location>
</feature>
<dbReference type="AlphaFoldDB" id="A0A7S2WCQ0"/>